<protein>
    <submittedName>
        <fullName evidence="1">Uncharacterized protein</fullName>
    </submittedName>
</protein>
<proteinExistence type="predicted"/>
<evidence type="ECO:0000313" key="2">
    <source>
        <dbReference type="Proteomes" id="UP000224567"/>
    </source>
</evidence>
<sequence length="84" mass="7633">MMGISSARIIGVILLIVLFSGIMVSADVLGRRMLGAGGYGGGGGGLGGIGVGIGGSLEHVGNIGTGLGGGLLGGEGASAGGGGH</sequence>
<reference evidence="1 2" key="1">
    <citation type="journal article" date="2017" name="Genome Biol.">
        <title>New reference genome sequences of hot pepper reveal the massive evolution of plant disease-resistance genes by retroduplication.</title>
        <authorList>
            <person name="Kim S."/>
            <person name="Park J."/>
            <person name="Yeom S.I."/>
            <person name="Kim Y.M."/>
            <person name="Seo E."/>
            <person name="Kim K.T."/>
            <person name="Kim M.S."/>
            <person name="Lee J.M."/>
            <person name="Cheong K."/>
            <person name="Shin H.S."/>
            <person name="Kim S.B."/>
            <person name="Han K."/>
            <person name="Lee J."/>
            <person name="Park M."/>
            <person name="Lee H.A."/>
            <person name="Lee H.Y."/>
            <person name="Lee Y."/>
            <person name="Oh S."/>
            <person name="Lee J.H."/>
            <person name="Choi E."/>
            <person name="Choi E."/>
            <person name="Lee S.E."/>
            <person name="Jeon J."/>
            <person name="Kim H."/>
            <person name="Choi G."/>
            <person name="Song H."/>
            <person name="Lee J."/>
            <person name="Lee S.C."/>
            <person name="Kwon J.K."/>
            <person name="Lee H.Y."/>
            <person name="Koo N."/>
            <person name="Hong Y."/>
            <person name="Kim R.W."/>
            <person name="Kang W.H."/>
            <person name="Huh J.H."/>
            <person name="Kang B.C."/>
            <person name="Yang T.J."/>
            <person name="Lee Y.H."/>
            <person name="Bennetzen J.L."/>
            <person name="Choi D."/>
        </authorList>
    </citation>
    <scope>NUCLEOTIDE SEQUENCE [LARGE SCALE GENOMIC DNA]</scope>
    <source>
        <strain evidence="2">cv. PBC81</strain>
    </source>
</reference>
<keyword evidence="2" id="KW-1185">Reference proteome</keyword>
<comment type="caution">
    <text evidence="1">The sequence shown here is derived from an EMBL/GenBank/DDBJ whole genome shotgun (WGS) entry which is preliminary data.</text>
</comment>
<gene>
    <name evidence="1" type="ORF">CQW23_29136</name>
</gene>
<dbReference type="OrthoDB" id="1306144at2759"/>
<name>A0A2G2VIM6_CAPBA</name>
<dbReference type="AlphaFoldDB" id="A0A2G2VIM6"/>
<evidence type="ECO:0000313" key="1">
    <source>
        <dbReference type="EMBL" id="PHT32799.1"/>
    </source>
</evidence>
<dbReference type="EMBL" id="MLFT02000012">
    <property type="protein sequence ID" value="PHT32799.1"/>
    <property type="molecule type" value="Genomic_DNA"/>
</dbReference>
<organism evidence="1 2">
    <name type="scientific">Capsicum baccatum</name>
    <name type="common">Peruvian pepper</name>
    <dbReference type="NCBI Taxonomy" id="33114"/>
    <lineage>
        <taxon>Eukaryota</taxon>
        <taxon>Viridiplantae</taxon>
        <taxon>Streptophyta</taxon>
        <taxon>Embryophyta</taxon>
        <taxon>Tracheophyta</taxon>
        <taxon>Spermatophyta</taxon>
        <taxon>Magnoliopsida</taxon>
        <taxon>eudicotyledons</taxon>
        <taxon>Gunneridae</taxon>
        <taxon>Pentapetalae</taxon>
        <taxon>asterids</taxon>
        <taxon>lamiids</taxon>
        <taxon>Solanales</taxon>
        <taxon>Solanaceae</taxon>
        <taxon>Solanoideae</taxon>
        <taxon>Capsiceae</taxon>
        <taxon>Capsicum</taxon>
    </lineage>
</organism>
<reference evidence="2" key="2">
    <citation type="journal article" date="2017" name="J. Anim. Genet.">
        <title>Multiple reference genome sequences of hot pepper reveal the massive evolution of plant disease resistance genes by retroduplication.</title>
        <authorList>
            <person name="Kim S."/>
            <person name="Park J."/>
            <person name="Yeom S.-I."/>
            <person name="Kim Y.-M."/>
            <person name="Seo E."/>
            <person name="Kim K.-T."/>
            <person name="Kim M.-S."/>
            <person name="Lee J.M."/>
            <person name="Cheong K."/>
            <person name="Shin H.-S."/>
            <person name="Kim S.-B."/>
            <person name="Han K."/>
            <person name="Lee J."/>
            <person name="Park M."/>
            <person name="Lee H.-A."/>
            <person name="Lee H.-Y."/>
            <person name="Lee Y."/>
            <person name="Oh S."/>
            <person name="Lee J.H."/>
            <person name="Choi E."/>
            <person name="Choi E."/>
            <person name="Lee S.E."/>
            <person name="Jeon J."/>
            <person name="Kim H."/>
            <person name="Choi G."/>
            <person name="Song H."/>
            <person name="Lee J."/>
            <person name="Lee S.-C."/>
            <person name="Kwon J.-K."/>
            <person name="Lee H.-Y."/>
            <person name="Koo N."/>
            <person name="Hong Y."/>
            <person name="Kim R.W."/>
            <person name="Kang W.-H."/>
            <person name="Huh J.H."/>
            <person name="Kang B.-C."/>
            <person name="Yang T.-J."/>
            <person name="Lee Y.-H."/>
            <person name="Bennetzen J.L."/>
            <person name="Choi D."/>
        </authorList>
    </citation>
    <scope>NUCLEOTIDE SEQUENCE [LARGE SCALE GENOMIC DNA]</scope>
    <source>
        <strain evidence="2">cv. PBC81</strain>
    </source>
</reference>
<accession>A0A2G2VIM6</accession>
<dbReference type="Proteomes" id="UP000224567">
    <property type="component" value="Unassembled WGS sequence"/>
</dbReference>